<organism evidence="2 3">
    <name type="scientific">Micromonospora craterilacus</name>
    <dbReference type="NCBI Taxonomy" id="1655439"/>
    <lineage>
        <taxon>Bacteria</taxon>
        <taxon>Bacillati</taxon>
        <taxon>Actinomycetota</taxon>
        <taxon>Actinomycetes</taxon>
        <taxon>Micromonosporales</taxon>
        <taxon>Micromonosporaceae</taxon>
        <taxon>Micromonospora</taxon>
    </lineage>
</organism>
<evidence type="ECO:0000313" key="2">
    <source>
        <dbReference type="EMBL" id="PZG13447.1"/>
    </source>
</evidence>
<dbReference type="Proteomes" id="UP000248924">
    <property type="component" value="Unassembled WGS sequence"/>
</dbReference>
<sequence>MSVPARGEVIVMPIRSLLGVADDNGHSFDAVPFDGGEHPQMIALLRWLWADQFNADTAALVDAMVRRPRTSTAAMRSDSVHADLRTASSLNVAEWLYLVDVRTEQILVYEATIHDRWLHHSTHPLRTPPQPRPAHPSDGTAVGDPWRPASVSLDGLYTSWPARILVNDHRSDAIVVQLDLATLADIIGAAVTLDLARPDGMPAIAITNGTVTATWYSNSDHEQVQRITPDGNGEVVIGPHLMPWTLPQEQVLGYDIHAVTASAPVRQWVSQDEFRAHHPDLAAFPLTTVCAAILDLSPHIPAVLGTDRTPHVVWLVAPTHALMVTPASGEARRGRRGVTLPRPLAGTWSSDPEVVVLSPIAVAAACLNHHNHRP</sequence>
<comment type="caution">
    <text evidence="2">The sequence shown here is derived from an EMBL/GenBank/DDBJ whole genome shotgun (WGS) entry which is preliminary data.</text>
</comment>
<evidence type="ECO:0000256" key="1">
    <source>
        <dbReference type="SAM" id="MobiDB-lite"/>
    </source>
</evidence>
<gene>
    <name evidence="2" type="ORF">C1I95_23630</name>
</gene>
<accession>A0A2W2EVP6</accession>
<dbReference type="EMBL" id="POTY01000176">
    <property type="protein sequence ID" value="PZG13447.1"/>
    <property type="molecule type" value="Genomic_DNA"/>
</dbReference>
<protein>
    <submittedName>
        <fullName evidence="2">Uncharacterized protein</fullName>
    </submittedName>
</protein>
<feature type="region of interest" description="Disordered" evidence="1">
    <location>
        <begin position="122"/>
        <end position="145"/>
    </location>
</feature>
<dbReference type="AlphaFoldDB" id="A0A2W2EVP6"/>
<keyword evidence="3" id="KW-1185">Reference proteome</keyword>
<name>A0A2W2EVP6_9ACTN</name>
<proteinExistence type="predicted"/>
<reference evidence="2 3" key="1">
    <citation type="submission" date="2018-01" db="EMBL/GenBank/DDBJ databases">
        <title>Draft genome sequence of Jishengella sp. NA12.</title>
        <authorList>
            <person name="Sahin N."/>
            <person name="Ay H."/>
            <person name="Saygin H."/>
        </authorList>
    </citation>
    <scope>NUCLEOTIDE SEQUENCE [LARGE SCALE GENOMIC DNA]</scope>
    <source>
        <strain evidence="2 3">NA12</strain>
    </source>
</reference>
<evidence type="ECO:0000313" key="3">
    <source>
        <dbReference type="Proteomes" id="UP000248924"/>
    </source>
</evidence>